<dbReference type="FunFam" id="3.30.420.40:FF:000545">
    <property type="entry name" value="Endoplasmic reticulum chaperone BiP"/>
    <property type="match status" value="1"/>
</dbReference>
<dbReference type="SUPFAM" id="SSF100920">
    <property type="entry name" value="Heat shock protein 70kD (HSP70), peptide-binding domain"/>
    <property type="match status" value="1"/>
</dbReference>
<dbReference type="Gene3D" id="2.60.34.10">
    <property type="entry name" value="Substrate Binding Domain Of DNAk, Chain A, domain 1"/>
    <property type="match status" value="1"/>
</dbReference>
<name>A0A1Y4LWC7_9FIRM</name>
<dbReference type="EMBL" id="NFKM01000008">
    <property type="protein sequence ID" value="OUP60924.1"/>
    <property type="molecule type" value="Genomic_DNA"/>
</dbReference>
<gene>
    <name evidence="14" type="ORF">B5F14_05075</name>
</gene>
<evidence type="ECO:0000256" key="3">
    <source>
        <dbReference type="ARBA" id="ARBA00014415"/>
    </source>
</evidence>
<keyword evidence="8" id="KW-0346">Stress response</keyword>
<dbReference type="AlphaFoldDB" id="A0A1Y4LWC7"/>
<proteinExistence type="inferred from homology"/>
<dbReference type="RefSeq" id="WP_087158549.1">
    <property type="nucleotide sequence ID" value="NZ_NFKM01000008.1"/>
</dbReference>
<keyword evidence="15" id="KW-1185">Reference proteome</keyword>
<accession>A0A1Y4LWC7</accession>
<dbReference type="InterPro" id="IPR013126">
    <property type="entry name" value="Hsp_70_fam"/>
</dbReference>
<evidence type="ECO:0000256" key="10">
    <source>
        <dbReference type="ARBA" id="ARBA00030019"/>
    </source>
</evidence>
<dbReference type="PANTHER" id="PTHR19375">
    <property type="entry name" value="HEAT SHOCK PROTEIN 70KDA"/>
    <property type="match status" value="1"/>
</dbReference>
<evidence type="ECO:0000256" key="2">
    <source>
        <dbReference type="ARBA" id="ARBA00007381"/>
    </source>
</evidence>
<dbReference type="SUPFAM" id="SSF53067">
    <property type="entry name" value="Actin-like ATPase domain"/>
    <property type="match status" value="2"/>
</dbReference>
<dbReference type="InterPro" id="IPR043129">
    <property type="entry name" value="ATPase_NBD"/>
</dbReference>
<evidence type="ECO:0000256" key="7">
    <source>
        <dbReference type="ARBA" id="ARBA00022840"/>
    </source>
</evidence>
<evidence type="ECO:0000256" key="6">
    <source>
        <dbReference type="ARBA" id="ARBA00022741"/>
    </source>
</evidence>
<dbReference type="GO" id="GO:0140662">
    <property type="term" value="F:ATP-dependent protein folding chaperone"/>
    <property type="evidence" value="ECO:0007669"/>
    <property type="project" value="InterPro"/>
</dbReference>
<comment type="function">
    <text evidence="1">Acts as a chaperone.</text>
</comment>
<keyword evidence="7 13" id="KW-0067">ATP-binding</keyword>
<evidence type="ECO:0000256" key="8">
    <source>
        <dbReference type="ARBA" id="ARBA00023016"/>
    </source>
</evidence>
<organism evidence="14 15">
    <name type="scientific">Faecalitalea cylindroides</name>
    <dbReference type="NCBI Taxonomy" id="39483"/>
    <lineage>
        <taxon>Bacteria</taxon>
        <taxon>Bacillati</taxon>
        <taxon>Bacillota</taxon>
        <taxon>Erysipelotrichia</taxon>
        <taxon>Erysipelotrichales</taxon>
        <taxon>Erysipelotrichaceae</taxon>
        <taxon>Faecalitalea</taxon>
    </lineage>
</organism>
<keyword evidence="6 13" id="KW-0547">Nucleotide-binding</keyword>
<comment type="caution">
    <text evidence="14">The sequence shown here is derived from an EMBL/GenBank/DDBJ whole genome shotgun (WGS) entry which is preliminary data.</text>
</comment>
<dbReference type="Gene3D" id="3.90.640.10">
    <property type="entry name" value="Actin, Chain A, domain 4"/>
    <property type="match status" value="1"/>
</dbReference>
<dbReference type="PROSITE" id="PS00329">
    <property type="entry name" value="HSP70_2"/>
    <property type="match status" value="1"/>
</dbReference>
<dbReference type="Proteomes" id="UP000195447">
    <property type="component" value="Unassembled WGS sequence"/>
</dbReference>
<dbReference type="Pfam" id="PF00012">
    <property type="entry name" value="HSP70"/>
    <property type="match status" value="1"/>
</dbReference>
<evidence type="ECO:0000256" key="5">
    <source>
        <dbReference type="ARBA" id="ARBA00022553"/>
    </source>
</evidence>
<evidence type="ECO:0000313" key="15">
    <source>
        <dbReference type="Proteomes" id="UP000195447"/>
    </source>
</evidence>
<evidence type="ECO:0000256" key="4">
    <source>
        <dbReference type="ARBA" id="ARBA00017249"/>
    </source>
</evidence>
<dbReference type="GO" id="GO:0005524">
    <property type="term" value="F:ATP binding"/>
    <property type="evidence" value="ECO:0007669"/>
    <property type="project" value="UniProtKB-KW"/>
</dbReference>
<evidence type="ECO:0000256" key="11">
    <source>
        <dbReference type="ARBA" id="ARBA00030945"/>
    </source>
</evidence>
<dbReference type="InterPro" id="IPR018181">
    <property type="entry name" value="Heat_shock_70_CS"/>
</dbReference>
<keyword evidence="5" id="KW-0597">Phosphoprotein</keyword>
<evidence type="ECO:0000256" key="12">
    <source>
        <dbReference type="ARBA" id="ARBA00033103"/>
    </source>
</evidence>
<evidence type="ECO:0000313" key="14">
    <source>
        <dbReference type="EMBL" id="OUP60924.1"/>
    </source>
</evidence>
<evidence type="ECO:0000256" key="1">
    <source>
        <dbReference type="ARBA" id="ARBA00002290"/>
    </source>
</evidence>
<dbReference type="PROSITE" id="PS01036">
    <property type="entry name" value="HSP70_3"/>
    <property type="match status" value="1"/>
</dbReference>
<keyword evidence="9" id="KW-0143">Chaperone</keyword>
<dbReference type="Gene3D" id="3.30.420.40">
    <property type="match status" value="2"/>
</dbReference>
<reference evidence="15" key="1">
    <citation type="submission" date="2017-04" db="EMBL/GenBank/DDBJ databases">
        <title>Function of individual gut microbiota members based on whole genome sequencing of pure cultures obtained from chicken caecum.</title>
        <authorList>
            <person name="Medvecky M."/>
            <person name="Cejkova D."/>
            <person name="Polansky O."/>
            <person name="Karasova D."/>
            <person name="Kubasova T."/>
            <person name="Cizek A."/>
            <person name="Rychlik I."/>
        </authorList>
    </citation>
    <scope>NUCLEOTIDE SEQUENCE [LARGE SCALE GENOMIC DNA]</scope>
    <source>
        <strain evidence="15">An178</strain>
    </source>
</reference>
<comment type="similarity">
    <text evidence="2 13">Belongs to the heat shock protein 70 family.</text>
</comment>
<evidence type="ECO:0000256" key="13">
    <source>
        <dbReference type="RuleBase" id="RU003322"/>
    </source>
</evidence>
<protein>
    <recommendedName>
        <fullName evidence="3">Chaperone protein DnaK</fullName>
    </recommendedName>
    <alternativeName>
        <fullName evidence="4">Chaperone protein dnaK</fullName>
    </alternativeName>
    <alternativeName>
        <fullName evidence="12">HSP70</fullName>
    </alternativeName>
    <alternativeName>
        <fullName evidence="11">Heat shock 70 kDa protein</fullName>
    </alternativeName>
    <alternativeName>
        <fullName evidence="10">Heat shock protein 70</fullName>
    </alternativeName>
</protein>
<dbReference type="InterPro" id="IPR029047">
    <property type="entry name" value="HSP70_peptide-bd_sf"/>
</dbReference>
<sequence length="579" mass="65687">MAVIGIDLGTTNSLCVTYRNNKVELIPNAFNEYLTPSAVWIKDDEVIVGKIARQRLVSDPAHTASLFKRAMGTNKLYELDNKKFTPSQLSSFVVKQLIYDAEVYLNEKVEEVIVSVPAYFNARQRKATKEIGSILGIKLDRLINEPSAAAIACHDMPDYETFVVYDFGGGTLDVSVVDCFENVVSITSICGNNHLGGSDFDRAIAYYFCAKNNLVFEKLNDSIKASLMMAAERCKIYLSDHDQAIMKLSIKDKMYEYTFTKEKLKEICLPILENAKIVIAKAVKDSGFTADELDSLILVGGSSKMPLVQEYLSDLLSIPIEQTRDFDQLVAMGVGKYIGIKQRSESIKDMVVTDICPFSLSTAVINDVEPDKLLSKVIIERNSVLPCSKTVMLQTARLGQKKLDVEVFQGESMYAKDNLQLGKTSIDIPINHQVHEQFALTYTYDINSMLYVEIHILSTNEIYIFQVGQSSDFEKITSAKQLDSIKNVSLQLNKNSEYEMVLEKAKRIYMEMDAQGQDWLRDMVLRFIKLYERNTNNIKKKALLIEEMDHLLDRYDLNRIYENMDIFKNEEDENEGMLS</sequence>
<dbReference type="PROSITE" id="PS00297">
    <property type="entry name" value="HSP70_1"/>
    <property type="match status" value="1"/>
</dbReference>
<dbReference type="PRINTS" id="PR00301">
    <property type="entry name" value="HEATSHOCK70"/>
</dbReference>
<evidence type="ECO:0000256" key="9">
    <source>
        <dbReference type="ARBA" id="ARBA00023186"/>
    </source>
</evidence>